<keyword evidence="1" id="KW-0812">Transmembrane</keyword>
<keyword evidence="1" id="KW-1133">Transmembrane helix</keyword>
<dbReference type="Proteomes" id="UP000178530">
    <property type="component" value="Unassembled WGS sequence"/>
</dbReference>
<accession>A0A1G2TR29</accession>
<evidence type="ECO:0000313" key="2">
    <source>
        <dbReference type="EMBL" id="OHA99653.1"/>
    </source>
</evidence>
<organism evidence="2 3">
    <name type="scientific">Candidatus Zambryskibacteria bacterium RIFCSPHIGHO2_12_FULL_38_37</name>
    <dbReference type="NCBI Taxonomy" id="1802751"/>
    <lineage>
        <taxon>Bacteria</taxon>
        <taxon>Candidatus Zambryskiibacteriota</taxon>
    </lineage>
</organism>
<feature type="transmembrane region" description="Helical" evidence="1">
    <location>
        <begin position="12"/>
        <end position="28"/>
    </location>
</feature>
<dbReference type="AlphaFoldDB" id="A0A1G2TR29"/>
<name>A0A1G2TR29_9BACT</name>
<dbReference type="EMBL" id="MHVU01000003">
    <property type="protein sequence ID" value="OHA99653.1"/>
    <property type="molecule type" value="Genomic_DNA"/>
</dbReference>
<evidence type="ECO:0000256" key="1">
    <source>
        <dbReference type="SAM" id="Phobius"/>
    </source>
</evidence>
<sequence>MKTEKSKTNKGLIGLVIIALIVGGYFYFKTSGEQATTASFQDNGQKLSEDIINCEFDVVSSFDYKNQKDALSEENRKVYYETSDSKTPNLITFAGLSTKEPKIKGNDGDSPVIMLKNDAESVVLVEQNAFGDMFTYTIFKQEKVAVWHKAYKLVATPYALLSMGYCY</sequence>
<keyword evidence="1" id="KW-0472">Membrane</keyword>
<evidence type="ECO:0000313" key="3">
    <source>
        <dbReference type="Proteomes" id="UP000178530"/>
    </source>
</evidence>
<comment type="caution">
    <text evidence="2">The sequence shown here is derived from an EMBL/GenBank/DDBJ whole genome shotgun (WGS) entry which is preliminary data.</text>
</comment>
<proteinExistence type="predicted"/>
<protein>
    <submittedName>
        <fullName evidence="2">Uncharacterized protein</fullName>
    </submittedName>
</protein>
<reference evidence="2 3" key="1">
    <citation type="journal article" date="2016" name="Nat. Commun.">
        <title>Thousands of microbial genomes shed light on interconnected biogeochemical processes in an aquifer system.</title>
        <authorList>
            <person name="Anantharaman K."/>
            <person name="Brown C.T."/>
            <person name="Hug L.A."/>
            <person name="Sharon I."/>
            <person name="Castelle C.J."/>
            <person name="Probst A.J."/>
            <person name="Thomas B.C."/>
            <person name="Singh A."/>
            <person name="Wilkins M.J."/>
            <person name="Karaoz U."/>
            <person name="Brodie E.L."/>
            <person name="Williams K.H."/>
            <person name="Hubbard S.S."/>
            <person name="Banfield J.F."/>
        </authorList>
    </citation>
    <scope>NUCLEOTIDE SEQUENCE [LARGE SCALE GENOMIC DNA]</scope>
</reference>
<gene>
    <name evidence="2" type="ORF">A3E32_02880</name>
</gene>